<dbReference type="EMBL" id="JBIASD010000024">
    <property type="protein sequence ID" value="MFF3669727.1"/>
    <property type="molecule type" value="Genomic_DNA"/>
</dbReference>
<dbReference type="Proteomes" id="UP001602013">
    <property type="component" value="Unassembled WGS sequence"/>
</dbReference>
<evidence type="ECO:0000256" key="1">
    <source>
        <dbReference type="ARBA" id="ARBA00001968"/>
    </source>
</evidence>
<sequence length="284" mass="31833">MPTSVTYTATLSIRRETVLFLATLLREERRRRGTRRGRRAITCFTQAVLILRWFLDGTRITQLAIDHGISRTTAYRYLHEGIDVLASLAPDLRDVLEKAKHAGLTHVNLDGIVIATDRVATPGPNRADLWWSGKHKHHGGNVQVVSAPDGWPLWVSDVRPGREHDMTCARRHGVITTLATFRPDLPALADLGYEGAADVVRVPVKKKSGQPKLGHDQHTYNKLLRGLRGIGERANALLTVTFKALRRVSLDPWRIGKIVQAALVLLNHEHNWTMPASHNVIFSY</sequence>
<dbReference type="RefSeq" id="WP_387416006.1">
    <property type="nucleotide sequence ID" value="NZ_JBIASD010000024.1"/>
</dbReference>
<keyword evidence="2" id="KW-0479">Metal-binding</keyword>
<evidence type="ECO:0000313" key="4">
    <source>
        <dbReference type="EMBL" id="MFF3669727.1"/>
    </source>
</evidence>
<organism evidence="4 5">
    <name type="scientific">Microtetraspora malaysiensis</name>
    <dbReference type="NCBI Taxonomy" id="161358"/>
    <lineage>
        <taxon>Bacteria</taxon>
        <taxon>Bacillati</taxon>
        <taxon>Actinomycetota</taxon>
        <taxon>Actinomycetes</taxon>
        <taxon>Streptosporangiales</taxon>
        <taxon>Streptosporangiaceae</taxon>
        <taxon>Microtetraspora</taxon>
    </lineage>
</organism>
<name>A0ABW6SXJ9_9ACTN</name>
<dbReference type="InterPro" id="IPR027806">
    <property type="entry name" value="HARBI1_dom"/>
</dbReference>
<evidence type="ECO:0000313" key="5">
    <source>
        <dbReference type="Proteomes" id="UP001602013"/>
    </source>
</evidence>
<evidence type="ECO:0000259" key="3">
    <source>
        <dbReference type="Pfam" id="PF13359"/>
    </source>
</evidence>
<feature type="domain" description="DDE Tnp4" evidence="3">
    <location>
        <begin position="109"/>
        <end position="267"/>
    </location>
</feature>
<proteinExistence type="predicted"/>
<protein>
    <submittedName>
        <fullName evidence="4">Transposase family protein</fullName>
    </submittedName>
</protein>
<keyword evidence="5" id="KW-1185">Reference proteome</keyword>
<evidence type="ECO:0000256" key="2">
    <source>
        <dbReference type="ARBA" id="ARBA00022723"/>
    </source>
</evidence>
<comment type="caution">
    <text evidence="4">The sequence shown here is derived from an EMBL/GenBank/DDBJ whole genome shotgun (WGS) entry which is preliminary data.</text>
</comment>
<reference evidence="4 5" key="1">
    <citation type="submission" date="2024-10" db="EMBL/GenBank/DDBJ databases">
        <title>The Natural Products Discovery Center: Release of the First 8490 Sequenced Strains for Exploring Actinobacteria Biosynthetic Diversity.</title>
        <authorList>
            <person name="Kalkreuter E."/>
            <person name="Kautsar S.A."/>
            <person name="Yang D."/>
            <person name="Bader C.D."/>
            <person name="Teijaro C.N."/>
            <person name="Fluegel L."/>
            <person name="Davis C.M."/>
            <person name="Simpson J.R."/>
            <person name="Lauterbach L."/>
            <person name="Steele A.D."/>
            <person name="Gui C."/>
            <person name="Meng S."/>
            <person name="Li G."/>
            <person name="Viehrig K."/>
            <person name="Ye F."/>
            <person name="Su P."/>
            <person name="Kiefer A.F."/>
            <person name="Nichols A."/>
            <person name="Cepeda A.J."/>
            <person name="Yan W."/>
            <person name="Fan B."/>
            <person name="Jiang Y."/>
            <person name="Adhikari A."/>
            <person name="Zheng C.-J."/>
            <person name="Schuster L."/>
            <person name="Cowan T.M."/>
            <person name="Smanski M.J."/>
            <person name="Chevrette M.G."/>
            <person name="De Carvalho L.P.S."/>
            <person name="Shen B."/>
        </authorList>
    </citation>
    <scope>NUCLEOTIDE SEQUENCE [LARGE SCALE GENOMIC DNA]</scope>
    <source>
        <strain evidence="4 5">NPDC002173</strain>
    </source>
</reference>
<accession>A0ABW6SXJ9</accession>
<gene>
    <name evidence="4" type="ORF">ACFYXI_29475</name>
</gene>
<dbReference type="Pfam" id="PF13359">
    <property type="entry name" value="DDE_Tnp_4"/>
    <property type="match status" value="1"/>
</dbReference>
<comment type="cofactor">
    <cofactor evidence="1">
        <name>a divalent metal cation</name>
        <dbReference type="ChEBI" id="CHEBI:60240"/>
    </cofactor>
</comment>